<keyword evidence="9" id="KW-0057">Aromatic amino acid biosynthesis</keyword>
<evidence type="ECO:0000313" key="13">
    <source>
        <dbReference type="EMBL" id="HIR71876.1"/>
    </source>
</evidence>
<dbReference type="Gene3D" id="1.20.1090.10">
    <property type="entry name" value="Dehydroquinate synthase-like - alpha domain"/>
    <property type="match status" value="1"/>
</dbReference>
<comment type="caution">
    <text evidence="9">Lacks conserved residue(s) required for the propagation of feature annotation.</text>
</comment>
<dbReference type="SUPFAM" id="SSF56796">
    <property type="entry name" value="Dehydroquinate synthase-like"/>
    <property type="match status" value="1"/>
</dbReference>
<dbReference type="Pfam" id="PF01761">
    <property type="entry name" value="DHQ_synthase"/>
    <property type="match status" value="1"/>
</dbReference>
<keyword evidence="4 9" id="KW-0547">Nucleotide-binding</keyword>
<evidence type="ECO:0000256" key="4">
    <source>
        <dbReference type="ARBA" id="ARBA00022741"/>
    </source>
</evidence>
<dbReference type="GO" id="GO:0000166">
    <property type="term" value="F:nucleotide binding"/>
    <property type="evidence" value="ECO:0007669"/>
    <property type="project" value="UniProtKB-KW"/>
</dbReference>
<dbReference type="HAMAP" id="MF_00110">
    <property type="entry name" value="DHQ_synthase"/>
    <property type="match status" value="1"/>
</dbReference>
<proteinExistence type="inferred from homology"/>
<dbReference type="GO" id="GO:0003856">
    <property type="term" value="F:3-dehydroquinate synthase activity"/>
    <property type="evidence" value="ECO:0007669"/>
    <property type="project" value="UniProtKB-UniRule"/>
</dbReference>
<keyword evidence="9" id="KW-0963">Cytoplasm</keyword>
<dbReference type="EMBL" id="DVHM01000189">
    <property type="protein sequence ID" value="HIR71876.1"/>
    <property type="molecule type" value="Genomic_DNA"/>
</dbReference>
<comment type="function">
    <text evidence="9">Catalyzes the conversion of 3-deoxy-D-arabino-heptulosonate 7-phosphate (DAHP) to dehydroquinate (DHQ).</text>
</comment>
<keyword evidence="7 9" id="KW-0456">Lyase</keyword>
<dbReference type="AlphaFoldDB" id="A0A9D1EC36"/>
<evidence type="ECO:0000256" key="8">
    <source>
        <dbReference type="ARBA" id="ARBA00023285"/>
    </source>
</evidence>
<feature type="binding site" evidence="9">
    <location>
        <begin position="173"/>
        <end position="176"/>
    </location>
    <ligand>
        <name>NAD(+)</name>
        <dbReference type="ChEBI" id="CHEBI:57540"/>
    </ligand>
</feature>
<feature type="binding site" evidence="9">
    <location>
        <begin position="133"/>
        <end position="134"/>
    </location>
    <ligand>
        <name>NAD(+)</name>
        <dbReference type="ChEBI" id="CHEBI:57540"/>
    </ligand>
</feature>
<feature type="binding site" evidence="9">
    <location>
        <position position="251"/>
    </location>
    <ligand>
        <name>Zn(2+)</name>
        <dbReference type="ChEBI" id="CHEBI:29105"/>
    </ligand>
</feature>
<dbReference type="Proteomes" id="UP000823912">
    <property type="component" value="Unassembled WGS sequence"/>
</dbReference>
<reference evidence="13" key="2">
    <citation type="journal article" date="2021" name="PeerJ">
        <title>Extensive microbial diversity within the chicken gut microbiome revealed by metagenomics and culture.</title>
        <authorList>
            <person name="Gilroy R."/>
            <person name="Ravi A."/>
            <person name="Getino M."/>
            <person name="Pursley I."/>
            <person name="Horton D.L."/>
            <person name="Alikhan N.F."/>
            <person name="Baker D."/>
            <person name="Gharbi K."/>
            <person name="Hall N."/>
            <person name="Watson M."/>
            <person name="Adriaenssens E.M."/>
            <person name="Foster-Nyarko E."/>
            <person name="Jarju S."/>
            <person name="Secka A."/>
            <person name="Antonio M."/>
            <person name="Oren A."/>
            <person name="Chaudhuri R.R."/>
            <person name="La Ragione R."/>
            <person name="Hildebrand F."/>
            <person name="Pallen M.J."/>
        </authorList>
    </citation>
    <scope>NUCLEOTIDE SEQUENCE</scope>
    <source>
        <strain evidence="13">ChiSjej5B23-6657</strain>
    </source>
</reference>
<evidence type="ECO:0000256" key="6">
    <source>
        <dbReference type="ARBA" id="ARBA00023027"/>
    </source>
</evidence>
<dbReference type="InterPro" id="IPR016037">
    <property type="entry name" value="DHQ_synth_AroB"/>
</dbReference>
<dbReference type="InterPro" id="IPR030963">
    <property type="entry name" value="DHQ_synth_fam"/>
</dbReference>
<comment type="caution">
    <text evidence="13">The sequence shown here is derived from an EMBL/GenBank/DDBJ whole genome shotgun (WGS) entry which is preliminary data.</text>
</comment>
<dbReference type="Pfam" id="PF24621">
    <property type="entry name" value="DHQS_C"/>
    <property type="match status" value="1"/>
</dbReference>
<feature type="binding site" evidence="9">
    <location>
        <begin position="109"/>
        <end position="113"/>
    </location>
    <ligand>
        <name>NAD(+)</name>
        <dbReference type="ChEBI" id="CHEBI:57540"/>
    </ligand>
</feature>
<dbReference type="GO" id="GO:0009073">
    <property type="term" value="P:aromatic amino acid family biosynthetic process"/>
    <property type="evidence" value="ECO:0007669"/>
    <property type="project" value="UniProtKB-KW"/>
</dbReference>
<dbReference type="InterPro" id="IPR030960">
    <property type="entry name" value="DHQS/DOIS_N"/>
</dbReference>
<dbReference type="GO" id="GO:0009423">
    <property type="term" value="P:chorismate biosynthetic process"/>
    <property type="evidence" value="ECO:0007669"/>
    <property type="project" value="UniProtKB-UniRule"/>
</dbReference>
<dbReference type="GO" id="GO:0008652">
    <property type="term" value="P:amino acid biosynthetic process"/>
    <property type="evidence" value="ECO:0007669"/>
    <property type="project" value="UniProtKB-KW"/>
</dbReference>
<dbReference type="InterPro" id="IPR056179">
    <property type="entry name" value="DHQS_C"/>
</dbReference>
<comment type="catalytic activity">
    <reaction evidence="9">
        <text>7-phospho-2-dehydro-3-deoxy-D-arabino-heptonate = 3-dehydroquinate + phosphate</text>
        <dbReference type="Rhea" id="RHEA:21968"/>
        <dbReference type="ChEBI" id="CHEBI:32364"/>
        <dbReference type="ChEBI" id="CHEBI:43474"/>
        <dbReference type="ChEBI" id="CHEBI:58394"/>
        <dbReference type="EC" id="4.2.3.4"/>
    </reaction>
</comment>
<evidence type="ECO:0000259" key="11">
    <source>
        <dbReference type="Pfam" id="PF01761"/>
    </source>
</evidence>
<feature type="binding site" evidence="9">
    <location>
        <position position="188"/>
    </location>
    <ligand>
        <name>Zn(2+)</name>
        <dbReference type="ChEBI" id="CHEBI:29105"/>
    </ligand>
</feature>
<dbReference type="EC" id="4.2.3.4" evidence="9 10"/>
<dbReference type="PIRSF" id="PIRSF001455">
    <property type="entry name" value="DHQ_synth"/>
    <property type="match status" value="1"/>
</dbReference>
<evidence type="ECO:0000256" key="9">
    <source>
        <dbReference type="HAMAP-Rule" id="MF_00110"/>
    </source>
</evidence>
<accession>A0A9D1EC36</accession>
<evidence type="ECO:0000259" key="12">
    <source>
        <dbReference type="Pfam" id="PF24621"/>
    </source>
</evidence>
<feature type="domain" description="3-dehydroquinate synthase C-terminal" evidence="12">
    <location>
        <begin position="185"/>
        <end position="328"/>
    </location>
</feature>
<comment type="cofactor">
    <cofactor evidence="9">
        <name>Co(2+)</name>
        <dbReference type="ChEBI" id="CHEBI:48828"/>
    </cofactor>
    <cofactor evidence="9">
        <name>Zn(2+)</name>
        <dbReference type="ChEBI" id="CHEBI:29105"/>
    </cofactor>
    <text evidence="9">Binds 1 divalent metal cation per subunit. Can use either Co(2+) or Zn(2+).</text>
</comment>
<keyword evidence="8 9" id="KW-0170">Cobalt</keyword>
<feature type="domain" description="3-dehydroquinate synthase N-terminal" evidence="11">
    <location>
        <begin position="71"/>
        <end position="183"/>
    </location>
</feature>
<comment type="cofactor">
    <cofactor evidence="2">
        <name>Zn(2+)</name>
        <dbReference type="ChEBI" id="CHEBI:29105"/>
    </cofactor>
</comment>
<comment type="subcellular location">
    <subcellularLocation>
        <location evidence="9">Cytoplasm</location>
    </subcellularLocation>
</comment>
<comment type="pathway">
    <text evidence="9">Metabolic intermediate biosynthesis; chorismate biosynthesis; chorismate from D-erythrose 4-phosphate and phosphoenolpyruvate: step 2/7.</text>
</comment>
<protein>
    <recommendedName>
        <fullName evidence="9 10">3-dehydroquinate synthase</fullName>
        <shortName evidence="9">DHQS</shortName>
        <ecNumber evidence="9 10">4.2.3.4</ecNumber>
    </recommendedName>
</protein>
<keyword evidence="5 9" id="KW-0862">Zinc</keyword>
<dbReference type="GO" id="GO:0046872">
    <property type="term" value="F:metal ion binding"/>
    <property type="evidence" value="ECO:0007669"/>
    <property type="project" value="UniProtKB-KW"/>
</dbReference>
<dbReference type="PANTHER" id="PTHR43622:SF1">
    <property type="entry name" value="3-DEHYDROQUINATE SYNTHASE"/>
    <property type="match status" value="1"/>
</dbReference>
<comment type="similarity">
    <text evidence="9">Belongs to the sugar phosphate cyclases superfamily. Dehydroquinate synthase family.</text>
</comment>
<gene>
    <name evidence="9 13" type="primary">aroB</name>
    <name evidence="13" type="ORF">IAA55_11440</name>
</gene>
<evidence type="ECO:0000256" key="3">
    <source>
        <dbReference type="ARBA" id="ARBA00022723"/>
    </source>
</evidence>
<feature type="binding site" evidence="9">
    <location>
        <position position="146"/>
    </location>
    <ligand>
        <name>NAD(+)</name>
        <dbReference type="ChEBI" id="CHEBI:57540"/>
    </ligand>
</feature>
<dbReference type="CDD" id="cd08195">
    <property type="entry name" value="DHQS"/>
    <property type="match status" value="1"/>
</dbReference>
<comment type="cofactor">
    <cofactor evidence="1 9">
        <name>NAD(+)</name>
        <dbReference type="ChEBI" id="CHEBI:57540"/>
    </cofactor>
</comment>
<dbReference type="FunFam" id="3.40.50.1970:FF:000007">
    <property type="entry name" value="Pentafunctional AROM polypeptide"/>
    <property type="match status" value="1"/>
</dbReference>
<dbReference type="InterPro" id="IPR050071">
    <property type="entry name" value="Dehydroquinate_synthase"/>
</dbReference>
<dbReference type="PANTHER" id="PTHR43622">
    <property type="entry name" value="3-DEHYDROQUINATE SYNTHASE"/>
    <property type="match status" value="1"/>
</dbReference>
<dbReference type="NCBIfam" id="TIGR01357">
    <property type="entry name" value="aroB"/>
    <property type="match status" value="1"/>
</dbReference>
<dbReference type="Gene3D" id="3.40.50.1970">
    <property type="match status" value="1"/>
</dbReference>
<evidence type="ECO:0000256" key="1">
    <source>
        <dbReference type="ARBA" id="ARBA00001911"/>
    </source>
</evidence>
<evidence type="ECO:0000256" key="7">
    <source>
        <dbReference type="ARBA" id="ARBA00023239"/>
    </source>
</evidence>
<name>A0A9D1EC36_9FIRM</name>
<keyword evidence="9" id="KW-0028">Amino-acid biosynthesis</keyword>
<evidence type="ECO:0000256" key="10">
    <source>
        <dbReference type="NCBIfam" id="TIGR01357"/>
    </source>
</evidence>
<organism evidence="13 14">
    <name type="scientific">Candidatus Pullilachnospira gallistercoris</name>
    <dbReference type="NCBI Taxonomy" id="2840911"/>
    <lineage>
        <taxon>Bacteria</taxon>
        <taxon>Bacillati</taxon>
        <taxon>Bacillota</taxon>
        <taxon>Clostridia</taxon>
        <taxon>Lachnospirales</taxon>
        <taxon>Lachnospiraceae</taxon>
        <taxon>Lachnospiraceae incertae sedis</taxon>
        <taxon>Candidatus Pullilachnospira</taxon>
    </lineage>
</organism>
<dbReference type="GO" id="GO:0005737">
    <property type="term" value="C:cytoplasm"/>
    <property type="evidence" value="ECO:0007669"/>
    <property type="project" value="UniProtKB-SubCell"/>
</dbReference>
<feature type="binding site" evidence="9">
    <location>
        <position position="267"/>
    </location>
    <ligand>
        <name>Zn(2+)</name>
        <dbReference type="ChEBI" id="CHEBI:29105"/>
    </ligand>
</feature>
<evidence type="ECO:0000313" key="14">
    <source>
        <dbReference type="Proteomes" id="UP000823912"/>
    </source>
</evidence>
<reference evidence="13" key="1">
    <citation type="submission" date="2020-10" db="EMBL/GenBank/DDBJ databases">
        <authorList>
            <person name="Gilroy R."/>
        </authorList>
    </citation>
    <scope>NUCLEOTIDE SEQUENCE</scope>
    <source>
        <strain evidence="13">ChiSjej5B23-6657</strain>
    </source>
</reference>
<sequence length="384" mass="42347">MSKNLNVKYEGKPCYNIRVESSFSSLEKSLREDLDNLQRKVCIVTDSHVAALYLDEIASICGDLFSKVISFVFPAGEASKNMDTVQKLYLSLIENHFDRGDLLIALGGGVVGDLTGFAAATYLRGIDFLQIPTTLLAQVDSSIGGKTGVDFQQYKNMVGAFHMPRMVYMNTATLNTLPAEQFSSGMAEIIKHGLIRDEAYYRWISDHREGICGLDPELLEEMIYRSCQIKGSVVEEDPKEKGVRAHLNFGHTVGHAVEKLSDFRLSHGYSVALGMKAAAYLSKKLGYLSGEDISEMLSVFASFGLPVSLPLEEDSREILQATKSDKKMAGKQIKFIILTAVGTAQIYREFTDEDLLEAIDYMKSDIPETAGSVAKKTNAEETGL</sequence>
<keyword evidence="3 9" id="KW-0479">Metal-binding</keyword>
<keyword evidence="6 9" id="KW-0520">NAD</keyword>
<evidence type="ECO:0000256" key="5">
    <source>
        <dbReference type="ARBA" id="ARBA00022833"/>
    </source>
</evidence>
<evidence type="ECO:0000256" key="2">
    <source>
        <dbReference type="ARBA" id="ARBA00001947"/>
    </source>
</evidence>
<feature type="binding site" evidence="9">
    <location>
        <position position="155"/>
    </location>
    <ligand>
        <name>NAD(+)</name>
        <dbReference type="ChEBI" id="CHEBI:57540"/>
    </ligand>
</feature>